<feature type="compositionally biased region" description="Basic residues" evidence="5">
    <location>
        <begin position="407"/>
        <end position="425"/>
    </location>
</feature>
<dbReference type="EMBL" id="BJWA01000003">
    <property type="protein sequence ID" value="GEL79566.1"/>
    <property type="molecule type" value="Genomic_DNA"/>
</dbReference>
<name>A0A1L8V3K0_ENTMU</name>
<dbReference type="RefSeq" id="WP_071865942.1">
    <property type="nucleotide sequence ID" value="NZ_BJWA01000003.1"/>
</dbReference>
<dbReference type="Proteomes" id="UP000195024">
    <property type="component" value="Unassembled WGS sequence"/>
</dbReference>
<dbReference type="PROSITE" id="PS51192">
    <property type="entry name" value="HELICASE_ATP_BIND_1"/>
    <property type="match status" value="1"/>
</dbReference>
<evidence type="ECO:0000259" key="6">
    <source>
        <dbReference type="PROSITE" id="PS51192"/>
    </source>
</evidence>
<dbReference type="Pfam" id="PF00271">
    <property type="entry name" value="Helicase_C"/>
    <property type="match status" value="1"/>
</dbReference>
<gene>
    <name evidence="9" type="ORF">A5802_000386</name>
    <name evidence="8" type="ORF">EMU01_07100</name>
</gene>
<comment type="caution">
    <text evidence="9">The sequence shown here is derived from an EMBL/GenBank/DDBJ whole genome shotgun (WGS) entry which is preliminary data.</text>
</comment>
<evidence type="ECO:0000256" key="5">
    <source>
        <dbReference type="SAM" id="MobiDB-lite"/>
    </source>
</evidence>
<protein>
    <submittedName>
        <fullName evidence="8">RNA helicase</fullName>
    </submittedName>
</protein>
<keyword evidence="3 8" id="KW-0347">Helicase</keyword>
<dbReference type="Pfam" id="PF00270">
    <property type="entry name" value="DEAD"/>
    <property type="match status" value="1"/>
</dbReference>
<dbReference type="InterPro" id="IPR027417">
    <property type="entry name" value="P-loop_NTPase"/>
</dbReference>
<evidence type="ECO:0000313" key="10">
    <source>
        <dbReference type="Proteomes" id="UP000195024"/>
    </source>
</evidence>
<keyword evidence="11" id="KW-1185">Reference proteome</keyword>
<keyword evidence="2" id="KW-0378">Hydrolase</keyword>
<evidence type="ECO:0000256" key="4">
    <source>
        <dbReference type="ARBA" id="ARBA00022840"/>
    </source>
</evidence>
<dbReference type="GO" id="GO:0016787">
    <property type="term" value="F:hydrolase activity"/>
    <property type="evidence" value="ECO:0007669"/>
    <property type="project" value="UniProtKB-KW"/>
</dbReference>
<dbReference type="AlphaFoldDB" id="A0A1L8V3K0"/>
<dbReference type="PROSITE" id="PS51194">
    <property type="entry name" value="HELICASE_CTER"/>
    <property type="match status" value="1"/>
</dbReference>
<dbReference type="PANTHER" id="PTHR47963">
    <property type="entry name" value="DEAD-BOX ATP-DEPENDENT RNA HELICASE 47, MITOCHONDRIAL"/>
    <property type="match status" value="1"/>
</dbReference>
<dbReference type="GO" id="GO:0005840">
    <property type="term" value="C:ribosome"/>
    <property type="evidence" value="ECO:0007669"/>
    <property type="project" value="TreeGrafter"/>
</dbReference>
<accession>A0A1L8V3K0</accession>
<organism evidence="9 10">
    <name type="scientific">Enterococcus mundtii</name>
    <dbReference type="NCBI Taxonomy" id="53346"/>
    <lineage>
        <taxon>Bacteria</taxon>
        <taxon>Bacillati</taxon>
        <taxon>Bacillota</taxon>
        <taxon>Bacilli</taxon>
        <taxon>Lactobacillales</taxon>
        <taxon>Enterococcaceae</taxon>
        <taxon>Enterococcus</taxon>
    </lineage>
</organism>
<reference evidence="8 11" key="2">
    <citation type="submission" date="2019-07" db="EMBL/GenBank/DDBJ databases">
        <title>Whole genome shotgun sequence of Enterococcus mundtii NBRC 100490.</title>
        <authorList>
            <person name="Hosoyama A."/>
            <person name="Uohara A."/>
            <person name="Ohji S."/>
            <person name="Ichikawa N."/>
        </authorList>
    </citation>
    <scope>NUCLEOTIDE SEQUENCE [LARGE SCALE GENOMIC DNA]</scope>
    <source>
        <strain evidence="8 11">NBRC 100490</strain>
    </source>
</reference>
<evidence type="ECO:0000256" key="1">
    <source>
        <dbReference type="ARBA" id="ARBA00022741"/>
    </source>
</evidence>
<feature type="compositionally biased region" description="Basic and acidic residues" evidence="5">
    <location>
        <begin position="374"/>
        <end position="399"/>
    </location>
</feature>
<dbReference type="Gene3D" id="3.40.50.300">
    <property type="entry name" value="P-loop containing nucleotide triphosphate hydrolases"/>
    <property type="match status" value="2"/>
</dbReference>
<dbReference type="InterPro" id="IPR001650">
    <property type="entry name" value="Helicase_C-like"/>
</dbReference>
<reference evidence="9 10" key="1">
    <citation type="submission" date="2017-05" db="EMBL/GenBank/DDBJ databases">
        <title>The Genome Sequence of Enterococcus mundtii 6B1_DIV0119.</title>
        <authorList>
            <consortium name="The Broad Institute Genomics Platform"/>
            <consortium name="The Broad Institute Genomic Center for Infectious Diseases"/>
            <person name="Earl A."/>
            <person name="Manson A."/>
            <person name="Schwartman J."/>
            <person name="Gilmore M."/>
            <person name="Abouelleil A."/>
            <person name="Cao P."/>
            <person name="Chapman S."/>
            <person name="Cusick C."/>
            <person name="Shea T."/>
            <person name="Young S."/>
            <person name="Neafsey D."/>
            <person name="Nusbaum C."/>
            <person name="Birren B."/>
        </authorList>
    </citation>
    <scope>NUCLEOTIDE SEQUENCE [LARGE SCALE GENOMIC DNA]</scope>
    <source>
        <strain evidence="9 10">6B1_DIV0119</strain>
    </source>
</reference>
<evidence type="ECO:0000313" key="8">
    <source>
        <dbReference type="EMBL" id="GEL79566.1"/>
    </source>
</evidence>
<feature type="region of interest" description="Disordered" evidence="5">
    <location>
        <begin position="374"/>
        <end position="425"/>
    </location>
</feature>
<dbReference type="InterPro" id="IPR050547">
    <property type="entry name" value="DEAD_box_RNA_helicases"/>
</dbReference>
<dbReference type="EMBL" id="NGMS01000001">
    <property type="protein sequence ID" value="OTP26670.1"/>
    <property type="molecule type" value="Genomic_DNA"/>
</dbReference>
<feature type="domain" description="Helicase C-terminal" evidence="7">
    <location>
        <begin position="224"/>
        <end position="376"/>
    </location>
</feature>
<dbReference type="GO" id="GO:0003724">
    <property type="term" value="F:RNA helicase activity"/>
    <property type="evidence" value="ECO:0007669"/>
    <property type="project" value="TreeGrafter"/>
</dbReference>
<feature type="domain" description="Helicase ATP-binding" evidence="6">
    <location>
        <begin position="32"/>
        <end position="201"/>
    </location>
</feature>
<evidence type="ECO:0000259" key="7">
    <source>
        <dbReference type="PROSITE" id="PS51194"/>
    </source>
</evidence>
<keyword evidence="4" id="KW-0067">ATP-binding</keyword>
<keyword evidence="1" id="KW-0547">Nucleotide-binding</keyword>
<dbReference type="CDD" id="cd18787">
    <property type="entry name" value="SF2_C_DEAD"/>
    <property type="match status" value="1"/>
</dbReference>
<dbReference type="InterPro" id="IPR014001">
    <property type="entry name" value="Helicase_ATP-bd"/>
</dbReference>
<proteinExistence type="predicted"/>
<evidence type="ECO:0000256" key="3">
    <source>
        <dbReference type="ARBA" id="ARBA00022806"/>
    </source>
</evidence>
<dbReference type="InterPro" id="IPR044742">
    <property type="entry name" value="DEAD/DEAH_RhlB"/>
</dbReference>
<dbReference type="GO" id="GO:0033592">
    <property type="term" value="F:RNA strand annealing activity"/>
    <property type="evidence" value="ECO:0007669"/>
    <property type="project" value="TreeGrafter"/>
</dbReference>
<evidence type="ECO:0000313" key="11">
    <source>
        <dbReference type="Proteomes" id="UP000321175"/>
    </source>
</evidence>
<dbReference type="GO" id="GO:0005829">
    <property type="term" value="C:cytosol"/>
    <property type="evidence" value="ECO:0007669"/>
    <property type="project" value="TreeGrafter"/>
</dbReference>
<evidence type="ECO:0000313" key="9">
    <source>
        <dbReference type="EMBL" id="OTP26670.1"/>
    </source>
</evidence>
<dbReference type="Proteomes" id="UP000321175">
    <property type="component" value="Unassembled WGS sequence"/>
</dbReference>
<dbReference type="PANTHER" id="PTHR47963:SF7">
    <property type="entry name" value="ATP-DEPENDENT RNA HELICASE YFML-RELATED"/>
    <property type="match status" value="1"/>
</dbReference>
<dbReference type="SUPFAM" id="SSF52540">
    <property type="entry name" value="P-loop containing nucleoside triphosphate hydrolases"/>
    <property type="match status" value="1"/>
</dbReference>
<dbReference type="SMART" id="SM00490">
    <property type="entry name" value="HELICc"/>
    <property type="match status" value="1"/>
</dbReference>
<dbReference type="GeneID" id="60998721"/>
<dbReference type="GO" id="GO:0009409">
    <property type="term" value="P:response to cold"/>
    <property type="evidence" value="ECO:0007669"/>
    <property type="project" value="TreeGrafter"/>
</dbReference>
<dbReference type="SMART" id="SM00487">
    <property type="entry name" value="DEXDc"/>
    <property type="match status" value="1"/>
</dbReference>
<dbReference type="InterPro" id="IPR011545">
    <property type="entry name" value="DEAD/DEAH_box_helicase_dom"/>
</dbReference>
<dbReference type="GO" id="GO:0005524">
    <property type="term" value="F:ATP binding"/>
    <property type="evidence" value="ECO:0007669"/>
    <property type="project" value="UniProtKB-KW"/>
</dbReference>
<sequence>MTDFVKHFPTNWQNKWEEKGFTVPSFIQQEVFTDLKEGKSLIAVSPTGSGKTLAYLWPLLLNVKKGEASTLLILASSQELAIQVAEVTREWAKDLAISIQSVVGGANVKRQIEGLKKKPEVLVGTPGRVLELMKQKKIKAHQIKTIVFDEADQLFDEGNRPFIDQIVHQAPTDYQLAFFSATADRSIQQIESLTKQSLKVVDVTKMDDSRKGLSHYFIRVPARKTEDYLRRLAHVEGFQGLVFFNQLSELGMMEEKMSYRGIRVASLASDQNKLLRKAALTQFKEGKISMLLSTDVAARGLDIAELPYVVNVDVPMTEETYLHRAGRTGRMGQQGQVITFVNEHTLRDLKKIARQTETELTELFIYGGGLQTEAPEKAPTKMLPKKKELGKKEASETVTKKVASSPKTKHKNKHKKDKNKGARRK</sequence>
<evidence type="ECO:0000256" key="2">
    <source>
        <dbReference type="ARBA" id="ARBA00022801"/>
    </source>
</evidence>
<dbReference type="CDD" id="cd00268">
    <property type="entry name" value="DEADc"/>
    <property type="match status" value="1"/>
</dbReference>